<name>E3GEE9_9FIRM</name>
<accession>E3GEE9</accession>
<dbReference type="Proteomes" id="UP000006873">
    <property type="component" value="Chromosome"/>
</dbReference>
<dbReference type="HOGENOM" id="CLU_2478714_0_0_9"/>
<protein>
    <submittedName>
        <fullName evidence="1">Uncharacterized protein</fullName>
    </submittedName>
</protein>
<dbReference type="EMBL" id="CP002273">
    <property type="protein sequence ID" value="ADO37935.1"/>
    <property type="molecule type" value="Genomic_DNA"/>
</dbReference>
<sequence>MENKAIKRAAAFNAAALFDVDIGRQLSRMRTRWHVDTALCACFQNFVITVNPFRQALKHMVFNHVLSVRIFKHFLHGQGDDGKRKFK</sequence>
<organism evidence="1 2">
    <name type="scientific">Eubacterium callanderi</name>
    <dbReference type="NCBI Taxonomy" id="53442"/>
    <lineage>
        <taxon>Bacteria</taxon>
        <taxon>Bacillati</taxon>
        <taxon>Bacillota</taxon>
        <taxon>Clostridia</taxon>
        <taxon>Eubacteriales</taxon>
        <taxon>Eubacteriaceae</taxon>
        <taxon>Eubacterium</taxon>
    </lineage>
</organism>
<keyword evidence="2" id="KW-1185">Reference proteome</keyword>
<evidence type="ECO:0000313" key="1">
    <source>
        <dbReference type="EMBL" id="ADO37935.1"/>
    </source>
</evidence>
<proteinExistence type="predicted"/>
<dbReference type="AlphaFoldDB" id="E3GEE9"/>
<evidence type="ECO:0000313" key="2">
    <source>
        <dbReference type="Proteomes" id="UP000006873"/>
    </source>
</evidence>
<dbReference type="KEGG" id="elm:ELI_2966"/>
<gene>
    <name evidence="1" type="ordered locus">ELI_2966</name>
</gene>
<reference key="1">
    <citation type="submission" date="2010-09" db="EMBL/GenBank/DDBJ databases">
        <authorList>
            <person name="Roh H."/>
            <person name="Ko H.-J."/>
            <person name="Kim D."/>
            <person name="Choi D.G."/>
            <person name="Park S."/>
            <person name="Kim S."/>
            <person name="Kim K.H."/>
            <person name="Chang I.S."/>
            <person name="Choi I.-G."/>
        </authorList>
    </citation>
    <scope>NUCLEOTIDE SEQUENCE</scope>
    <source>
        <strain>KIST612</strain>
    </source>
</reference>
<reference evidence="1 2" key="2">
    <citation type="journal article" date="2011" name="J. Bacteriol.">
        <title>Complete genome sequence of a carbon monoxide-utilizing acetogen, Eubacterium limosum KIST612.</title>
        <authorList>
            <person name="Roh H."/>
            <person name="Ko H.J."/>
            <person name="Kim D."/>
            <person name="Choi D.G."/>
            <person name="Park S."/>
            <person name="Kim S."/>
            <person name="Chang I.S."/>
            <person name="Choi I.G."/>
        </authorList>
    </citation>
    <scope>NUCLEOTIDE SEQUENCE [LARGE SCALE GENOMIC DNA]</scope>
    <source>
        <strain evidence="1 2">KIST612</strain>
    </source>
</reference>